<dbReference type="OrthoDB" id="6759120at2"/>
<gene>
    <name evidence="5" type="ORF">EHSB41UT_04663</name>
</gene>
<dbReference type="RefSeq" id="WP_087113287.1">
    <property type="nucleotide sequence ID" value="NZ_CBCSCN010000015.1"/>
</dbReference>
<evidence type="ECO:0000256" key="1">
    <source>
        <dbReference type="ARBA" id="ARBA00009075"/>
    </source>
</evidence>
<name>A0A1X7ARA8_9GAMM</name>
<dbReference type="EMBL" id="FWPT01000017">
    <property type="protein sequence ID" value="SMA50846.1"/>
    <property type="molecule type" value="Genomic_DNA"/>
</dbReference>
<accession>A0A1X7ARA8</accession>
<dbReference type="InterPro" id="IPR005318">
    <property type="entry name" value="OM_porin_bac"/>
</dbReference>
<dbReference type="PANTHER" id="PTHR34596">
    <property type="entry name" value="CHITOPORIN"/>
    <property type="match status" value="1"/>
</dbReference>
<dbReference type="Gene3D" id="2.40.160.10">
    <property type="entry name" value="Porin"/>
    <property type="match status" value="1"/>
</dbReference>
<evidence type="ECO:0000313" key="5">
    <source>
        <dbReference type="EMBL" id="SMA50846.1"/>
    </source>
</evidence>
<organism evidence="5 6">
    <name type="scientific">Parendozoicomonas haliclonae</name>
    <dbReference type="NCBI Taxonomy" id="1960125"/>
    <lineage>
        <taxon>Bacteria</taxon>
        <taxon>Pseudomonadati</taxon>
        <taxon>Pseudomonadota</taxon>
        <taxon>Gammaproteobacteria</taxon>
        <taxon>Oceanospirillales</taxon>
        <taxon>Endozoicomonadaceae</taxon>
        <taxon>Parendozoicomonas</taxon>
    </lineage>
</organism>
<reference evidence="5 6" key="1">
    <citation type="submission" date="2017-03" db="EMBL/GenBank/DDBJ databases">
        <authorList>
            <person name="Afonso C.L."/>
            <person name="Miller P.J."/>
            <person name="Scott M.A."/>
            <person name="Spackman E."/>
            <person name="Goraichik I."/>
            <person name="Dimitrov K.M."/>
            <person name="Suarez D.L."/>
            <person name="Swayne D.E."/>
        </authorList>
    </citation>
    <scope>NUCLEOTIDE SEQUENCE [LARGE SCALE GENOMIC DNA]</scope>
    <source>
        <strain evidence="5">SB41UT1</strain>
    </source>
</reference>
<dbReference type="GO" id="GO:0016020">
    <property type="term" value="C:membrane"/>
    <property type="evidence" value="ECO:0007669"/>
    <property type="project" value="InterPro"/>
</dbReference>
<dbReference type="Proteomes" id="UP000196573">
    <property type="component" value="Unassembled WGS sequence"/>
</dbReference>
<feature type="chain" id="PRO_5012100901" evidence="4">
    <location>
        <begin position="24"/>
        <end position="457"/>
    </location>
</feature>
<dbReference type="InterPro" id="IPR023614">
    <property type="entry name" value="Porin_dom_sf"/>
</dbReference>
<keyword evidence="3 4" id="KW-0732">Signal</keyword>
<evidence type="ECO:0000256" key="2">
    <source>
        <dbReference type="ARBA" id="ARBA00022448"/>
    </source>
</evidence>
<dbReference type="Pfam" id="PF03573">
    <property type="entry name" value="OprD"/>
    <property type="match status" value="1"/>
</dbReference>
<keyword evidence="6" id="KW-1185">Reference proteome</keyword>
<dbReference type="AlphaFoldDB" id="A0A1X7ARA8"/>
<feature type="signal peptide" evidence="4">
    <location>
        <begin position="1"/>
        <end position="23"/>
    </location>
</feature>
<keyword evidence="2" id="KW-0813">Transport</keyword>
<sequence length="457" mass="50397">MHFQKTIIALAIGAGLAAQPALANPFAADAKRNLDLINWETGNTFFDDASLDMKLRFVAYDRDSYRDNPPNMMGEAMYDSGERRDSALAVWLNYESGWLWDAVGFDLGIQGAKAFENRGFEESTQLWAKNDVTSAGKVGVANLKFRFGDEEARIDGRVGRMIANLPLISSDLEKAIPETYEGVLLNGHYGMVSGYMARFDGYSSEKSTNHEDLYVYVPGSVANPQTKDIPLELAGITLGKQGVTPTLSFHYGNQDDYLKKYMVKLEAGMPVGENFVLGQFLYHKQEGGKLYGDKYAPVADHKADMFAINLMAEVGQSLMLKAGYSQVGDDPYDLTFSNQILGLDNNTTLIWNDFNHANMKSVMIGGAYSLAGFGLEGLSLVAQGTYGWDAEIMEAPTGGLMPLTEDTAWEGVAGLTYEVFEGPLQGLWLNALYNRDGGGYYNHRGGRIMMDYTINFF</sequence>
<evidence type="ECO:0000256" key="3">
    <source>
        <dbReference type="ARBA" id="ARBA00022729"/>
    </source>
</evidence>
<comment type="similarity">
    <text evidence="1">Belongs to the outer membrane porin (Opr) (TC 1.B.25) family.</text>
</comment>
<evidence type="ECO:0000313" key="6">
    <source>
        <dbReference type="Proteomes" id="UP000196573"/>
    </source>
</evidence>
<protein>
    <submittedName>
        <fullName evidence="5">Outer membrane porin, OprD family</fullName>
    </submittedName>
</protein>
<dbReference type="PANTHER" id="PTHR34596:SF2">
    <property type="entry name" value="CHITOPORIN"/>
    <property type="match status" value="1"/>
</dbReference>
<dbReference type="GO" id="GO:0015288">
    <property type="term" value="F:porin activity"/>
    <property type="evidence" value="ECO:0007669"/>
    <property type="project" value="TreeGrafter"/>
</dbReference>
<evidence type="ECO:0000256" key="4">
    <source>
        <dbReference type="SAM" id="SignalP"/>
    </source>
</evidence>
<proteinExistence type="inferred from homology"/>